<proteinExistence type="predicted"/>
<dbReference type="AlphaFoldDB" id="A0A7C3YF56"/>
<feature type="domain" description="DUF7768" evidence="1">
    <location>
        <begin position="2"/>
        <end position="90"/>
    </location>
</feature>
<sequence>MKIIFVCSPFQGKQENIEKAKKYCRMLVDMGCIPIAPHVYFSQFMDDCNPEDRRKALEMNKKLLEFCDELWIFGDEITEGMREEIEHFRKIRGEDKIKKYKKI</sequence>
<dbReference type="Gene3D" id="3.40.50.10400">
    <property type="entry name" value="Hypothetical protein PA1492"/>
    <property type="match status" value="1"/>
</dbReference>
<reference evidence="2" key="1">
    <citation type="journal article" date="2020" name="mSystems">
        <title>Genome- and Community-Level Interaction Insights into Carbon Utilization and Element Cycling Functions of Hydrothermarchaeota in Hydrothermal Sediment.</title>
        <authorList>
            <person name="Zhou Z."/>
            <person name="Liu Y."/>
            <person name="Xu W."/>
            <person name="Pan J."/>
            <person name="Luo Z.H."/>
            <person name="Li M."/>
        </authorList>
    </citation>
    <scope>NUCLEOTIDE SEQUENCE [LARGE SCALE GENOMIC DNA]</scope>
    <source>
        <strain evidence="3">SpSt-10</strain>
        <strain evidence="2">SpSt-97</strain>
    </source>
</reference>
<accession>A0A7C3YF56</accession>
<comment type="caution">
    <text evidence="2">The sequence shown here is derived from an EMBL/GenBank/DDBJ whole genome shotgun (WGS) entry which is preliminary data.</text>
</comment>
<gene>
    <name evidence="3" type="ORF">ENL48_03950</name>
    <name evidence="2" type="ORF">ENX77_06875</name>
</gene>
<evidence type="ECO:0000313" key="2">
    <source>
        <dbReference type="EMBL" id="HGE66818.1"/>
    </source>
</evidence>
<name>A0A7C3YF56_9EURY</name>
<dbReference type="EMBL" id="DRUC01000059">
    <property type="protein sequence ID" value="HHF48334.1"/>
    <property type="molecule type" value="Genomic_DNA"/>
</dbReference>
<dbReference type="Pfam" id="PF24963">
    <property type="entry name" value="DUF7768"/>
    <property type="match status" value="1"/>
</dbReference>
<evidence type="ECO:0000313" key="3">
    <source>
        <dbReference type="EMBL" id="HHF48334.1"/>
    </source>
</evidence>
<organism evidence="2">
    <name type="scientific">Geoglobus ahangari</name>
    <dbReference type="NCBI Taxonomy" id="113653"/>
    <lineage>
        <taxon>Archaea</taxon>
        <taxon>Methanobacteriati</taxon>
        <taxon>Methanobacteriota</taxon>
        <taxon>Archaeoglobi</taxon>
        <taxon>Archaeoglobales</taxon>
        <taxon>Archaeoglobaceae</taxon>
        <taxon>Geoglobus</taxon>
    </lineage>
</organism>
<evidence type="ECO:0000259" key="1">
    <source>
        <dbReference type="Pfam" id="PF24963"/>
    </source>
</evidence>
<protein>
    <submittedName>
        <fullName evidence="2">DUF4406 domain-containing protein</fullName>
    </submittedName>
</protein>
<dbReference type="EMBL" id="DTPI01000032">
    <property type="protein sequence ID" value="HGE66818.1"/>
    <property type="molecule type" value="Genomic_DNA"/>
</dbReference>
<dbReference type="InterPro" id="IPR056670">
    <property type="entry name" value="DUF7768"/>
</dbReference>